<sequence length="93" mass="9627">MSKASTVKTEAEDSPSTVDVPFKGVVFTVPTNPLDWGMETMEALDGNKISLALAGMLGPRQYANLKKLNPSLQDAVDLLSAISAASGTGSTGN</sequence>
<gene>
    <name evidence="1" type="ORF">SAMN05421505_112121</name>
</gene>
<evidence type="ECO:0000313" key="1">
    <source>
        <dbReference type="EMBL" id="SDH19296.1"/>
    </source>
</evidence>
<dbReference type="EMBL" id="FNCN01000012">
    <property type="protein sequence ID" value="SDH19296.1"/>
    <property type="molecule type" value="Genomic_DNA"/>
</dbReference>
<keyword evidence="2" id="KW-1185">Reference proteome</keyword>
<name>A0A1G8AEM5_9ACTN</name>
<organism evidence="1 2">
    <name type="scientific">Sinosporangium album</name>
    <dbReference type="NCBI Taxonomy" id="504805"/>
    <lineage>
        <taxon>Bacteria</taxon>
        <taxon>Bacillati</taxon>
        <taxon>Actinomycetota</taxon>
        <taxon>Actinomycetes</taxon>
        <taxon>Streptosporangiales</taxon>
        <taxon>Streptosporangiaceae</taxon>
        <taxon>Sinosporangium</taxon>
    </lineage>
</organism>
<proteinExistence type="predicted"/>
<reference evidence="1 2" key="1">
    <citation type="submission" date="2016-10" db="EMBL/GenBank/DDBJ databases">
        <authorList>
            <person name="de Groot N.N."/>
        </authorList>
    </citation>
    <scope>NUCLEOTIDE SEQUENCE [LARGE SCALE GENOMIC DNA]</scope>
    <source>
        <strain evidence="1 2">CPCC 201354</strain>
    </source>
</reference>
<dbReference type="RefSeq" id="WP_143020278.1">
    <property type="nucleotide sequence ID" value="NZ_FNCN01000012.1"/>
</dbReference>
<evidence type="ECO:0000313" key="2">
    <source>
        <dbReference type="Proteomes" id="UP000198923"/>
    </source>
</evidence>
<dbReference type="AlphaFoldDB" id="A0A1G8AEM5"/>
<accession>A0A1G8AEM5</accession>
<protein>
    <submittedName>
        <fullName evidence="1">Uncharacterized protein</fullName>
    </submittedName>
</protein>
<dbReference type="Proteomes" id="UP000198923">
    <property type="component" value="Unassembled WGS sequence"/>
</dbReference>
<dbReference type="STRING" id="504805.SAMN05421505_112121"/>